<dbReference type="InterPro" id="IPR025587">
    <property type="entry name" value="DUF4351"/>
</dbReference>
<sequence>MVLPQELDTHFRTELVRLEEENRMPYITSIERMGIEQGLQQGRREGEATVVRRLLTRRFGPLPAWVEARLAQASLQDLEQWADRILEAQQLEAVFGAE</sequence>
<evidence type="ECO:0000313" key="3">
    <source>
        <dbReference type="Proteomes" id="UP000712673"/>
    </source>
</evidence>
<dbReference type="Pfam" id="PF14261">
    <property type="entry name" value="DUF4351"/>
    <property type="match status" value="1"/>
</dbReference>
<dbReference type="PANTHER" id="PTHR35586:SF1">
    <property type="entry name" value="SLL1691 PROTEIN"/>
    <property type="match status" value="1"/>
</dbReference>
<dbReference type="AlphaFoldDB" id="A0A937W4S0"/>
<feature type="domain" description="DUF4351" evidence="1">
    <location>
        <begin position="40"/>
        <end position="92"/>
    </location>
</feature>
<evidence type="ECO:0000313" key="2">
    <source>
        <dbReference type="EMBL" id="MBM3226968.1"/>
    </source>
</evidence>
<evidence type="ECO:0000259" key="1">
    <source>
        <dbReference type="Pfam" id="PF14261"/>
    </source>
</evidence>
<reference evidence="2" key="1">
    <citation type="submission" date="2019-03" db="EMBL/GenBank/DDBJ databases">
        <title>Lake Tanganyika Metagenome-Assembled Genomes (MAGs).</title>
        <authorList>
            <person name="Tran P."/>
        </authorList>
    </citation>
    <scope>NUCLEOTIDE SEQUENCE</scope>
    <source>
        <strain evidence="2">K_DeepCast_65m_m2_066</strain>
    </source>
</reference>
<dbReference type="EMBL" id="VGLS01001130">
    <property type="protein sequence ID" value="MBM3226968.1"/>
    <property type="molecule type" value="Genomic_DNA"/>
</dbReference>
<gene>
    <name evidence="2" type="ORF">FJZ47_24645</name>
</gene>
<accession>A0A937W4S0</accession>
<comment type="caution">
    <text evidence="2">The sequence shown here is derived from an EMBL/GenBank/DDBJ whole genome shotgun (WGS) entry which is preliminary data.</text>
</comment>
<proteinExistence type="predicted"/>
<dbReference type="Proteomes" id="UP000712673">
    <property type="component" value="Unassembled WGS sequence"/>
</dbReference>
<protein>
    <submittedName>
        <fullName evidence="2">DUF4351 domain-containing protein</fullName>
    </submittedName>
</protein>
<organism evidence="2 3">
    <name type="scientific">Tectimicrobiota bacterium</name>
    <dbReference type="NCBI Taxonomy" id="2528274"/>
    <lineage>
        <taxon>Bacteria</taxon>
        <taxon>Pseudomonadati</taxon>
        <taxon>Nitrospinota/Tectimicrobiota group</taxon>
        <taxon>Candidatus Tectimicrobiota</taxon>
    </lineage>
</organism>
<dbReference type="PANTHER" id="PTHR35586">
    <property type="entry name" value="SLL1691 PROTEIN"/>
    <property type="match status" value="1"/>
</dbReference>
<name>A0A937W4S0_UNCTE</name>